<proteinExistence type="predicted"/>
<dbReference type="RefSeq" id="WP_114059325.1">
    <property type="nucleotide sequence ID" value="NZ_CP030864.1"/>
</dbReference>
<dbReference type="InterPro" id="IPR023809">
    <property type="entry name" value="Thiopep_bacteriocin_synth_dom"/>
</dbReference>
<keyword evidence="3" id="KW-1185">Reference proteome</keyword>
<dbReference type="Proteomes" id="UP000252004">
    <property type="component" value="Plasmid unnamed2"/>
</dbReference>
<protein>
    <submittedName>
        <fullName evidence="2">Bacteriocin biosynthesis protein</fullName>
    </submittedName>
</protein>
<name>A0A344UB94_9ACTN</name>
<organism evidence="2 3">
    <name type="scientific">Streptomyces globosus</name>
    <dbReference type="NCBI Taxonomy" id="68209"/>
    <lineage>
        <taxon>Bacteria</taxon>
        <taxon>Bacillati</taxon>
        <taxon>Actinomycetota</taxon>
        <taxon>Actinomycetes</taxon>
        <taxon>Kitasatosporales</taxon>
        <taxon>Streptomycetaceae</taxon>
        <taxon>Streptomyces</taxon>
    </lineage>
</organism>
<reference evidence="2 3" key="1">
    <citation type="submission" date="2018-01" db="EMBL/GenBank/DDBJ databases">
        <title>Draft genome Sequence of streptomyces globosus LZH-48.</title>
        <authorList>
            <person name="Ran K."/>
            <person name="Li Z."/>
            <person name="Wei S."/>
            <person name="Dong R."/>
        </authorList>
    </citation>
    <scope>NUCLEOTIDE SEQUENCE [LARGE SCALE GENOMIC DNA]</scope>
    <source>
        <strain evidence="2 3">LZH-48</strain>
        <plasmid evidence="2 3">unnamed2</plasmid>
    </source>
</reference>
<accession>A0A344UB94</accession>
<dbReference type="Pfam" id="PF14028">
    <property type="entry name" value="Lant_dehydr_C"/>
    <property type="match status" value="1"/>
</dbReference>
<dbReference type="NCBIfam" id="TIGR03891">
    <property type="entry name" value="thiopep_ocin"/>
    <property type="match status" value="1"/>
</dbReference>
<dbReference type="KEGG" id="sgz:C0216_32275"/>
<feature type="domain" description="Thiopeptide-type bacteriocin biosynthesis" evidence="1">
    <location>
        <begin position="56"/>
        <end position="316"/>
    </location>
</feature>
<sequence>MDTPPEAAVLAALTGQPLSQVAARHACSVPLLADAVDLYRAAGRAALSANDGAERWQQVNVEFSDYGRAREAFSAYLLPALRQAYNEGLIASWWFVRKHPCWRLRVLPAPATSSRAVRARLTANLDAAIACGAVQQWRVIPYEPETAAFGGAVGIQLAHDLFHTDSEGALAFLHTADANPSRQPDAKVTSLLVVTLLLRAAGQEWSEQGDVWARVEASRPLPAGIPGEQVSSMTPSIHRLLTINTAGLTADDELLMPVAAWAAGLEKAGRCLADAHDHGRLTLGLRSILSRHIIFHWNRMGFTTRQQAIWARAARATILGE</sequence>
<geneLocation type="plasmid" evidence="2 3">
    <name>unnamed2</name>
</geneLocation>
<evidence type="ECO:0000313" key="2">
    <source>
        <dbReference type="EMBL" id="AXE28165.1"/>
    </source>
</evidence>
<gene>
    <name evidence="2" type="ORF">C0216_32275</name>
</gene>
<evidence type="ECO:0000313" key="3">
    <source>
        <dbReference type="Proteomes" id="UP000252004"/>
    </source>
</evidence>
<dbReference type="AlphaFoldDB" id="A0A344UB94"/>
<dbReference type="EMBL" id="CP030864">
    <property type="protein sequence ID" value="AXE28165.1"/>
    <property type="molecule type" value="Genomic_DNA"/>
</dbReference>
<dbReference type="OrthoDB" id="4678170at2"/>
<keyword evidence="2" id="KW-0614">Plasmid</keyword>
<evidence type="ECO:0000259" key="1">
    <source>
        <dbReference type="Pfam" id="PF14028"/>
    </source>
</evidence>